<dbReference type="EMBL" id="CAJVQA010002059">
    <property type="protein sequence ID" value="CAG8535375.1"/>
    <property type="molecule type" value="Genomic_DNA"/>
</dbReference>
<dbReference type="CDD" id="cd02440">
    <property type="entry name" value="AdoMet_MTases"/>
    <property type="match status" value="1"/>
</dbReference>
<dbReference type="PANTHER" id="PTHR12843:SF5">
    <property type="entry name" value="EEF1A LYSINE METHYLTRANSFERASE 2"/>
    <property type="match status" value="1"/>
</dbReference>
<evidence type="ECO:0000313" key="3">
    <source>
        <dbReference type="Proteomes" id="UP000789759"/>
    </source>
</evidence>
<accession>A0A9N9APH4</accession>
<proteinExistence type="predicted"/>
<name>A0A9N9APH4_9GLOM</name>
<sequence length="182" mass="20552">MSNSIIQQTSCEADDFVPSELGTKEYWESRYDLENKNFKDIGDIAILDVGCGNGYLLIKLASHNFTNLFGIDYSSNAIKLANEIARSRRFDNVISYRVADLLHEDVLHIINGSDNVQKFDFILDKGTFDAISLSLQRTSSNQLLRDTYPTKILSLLNPNGYFLITSCNFTKDELIENFNGGM</sequence>
<keyword evidence="3" id="KW-1185">Reference proteome</keyword>
<evidence type="ECO:0000313" key="2">
    <source>
        <dbReference type="EMBL" id="CAG8535375.1"/>
    </source>
</evidence>
<dbReference type="Gene3D" id="3.40.50.150">
    <property type="entry name" value="Vaccinia Virus protein VP39"/>
    <property type="match status" value="1"/>
</dbReference>
<dbReference type="GO" id="GO:0016279">
    <property type="term" value="F:protein-lysine N-methyltransferase activity"/>
    <property type="evidence" value="ECO:0007669"/>
    <property type="project" value="TreeGrafter"/>
</dbReference>
<dbReference type="SUPFAM" id="SSF53335">
    <property type="entry name" value="S-adenosyl-L-methionine-dependent methyltransferases"/>
    <property type="match status" value="1"/>
</dbReference>
<reference evidence="2" key="1">
    <citation type="submission" date="2021-06" db="EMBL/GenBank/DDBJ databases">
        <authorList>
            <person name="Kallberg Y."/>
            <person name="Tangrot J."/>
            <person name="Rosling A."/>
        </authorList>
    </citation>
    <scope>NUCLEOTIDE SEQUENCE</scope>
    <source>
        <strain evidence="2">FL966</strain>
    </source>
</reference>
<dbReference type="Proteomes" id="UP000789759">
    <property type="component" value="Unassembled WGS sequence"/>
</dbReference>
<protein>
    <submittedName>
        <fullName evidence="2">2812_t:CDS:1</fullName>
    </submittedName>
</protein>
<organism evidence="2 3">
    <name type="scientific">Cetraspora pellucida</name>
    <dbReference type="NCBI Taxonomy" id="1433469"/>
    <lineage>
        <taxon>Eukaryota</taxon>
        <taxon>Fungi</taxon>
        <taxon>Fungi incertae sedis</taxon>
        <taxon>Mucoromycota</taxon>
        <taxon>Glomeromycotina</taxon>
        <taxon>Glomeromycetes</taxon>
        <taxon>Diversisporales</taxon>
        <taxon>Gigasporaceae</taxon>
        <taxon>Cetraspora</taxon>
    </lineage>
</organism>
<dbReference type="AlphaFoldDB" id="A0A9N9APH4"/>
<dbReference type="OrthoDB" id="10069295at2759"/>
<comment type="caution">
    <text evidence="2">The sequence shown here is derived from an EMBL/GenBank/DDBJ whole genome shotgun (WGS) entry which is preliminary data.</text>
</comment>
<gene>
    <name evidence="2" type="ORF">CPELLU_LOCUS4044</name>
</gene>
<dbReference type="InterPro" id="IPR029063">
    <property type="entry name" value="SAM-dependent_MTases_sf"/>
</dbReference>
<dbReference type="InterPro" id="IPR025714">
    <property type="entry name" value="Methyltranfer_dom"/>
</dbReference>
<dbReference type="GO" id="GO:0005737">
    <property type="term" value="C:cytoplasm"/>
    <property type="evidence" value="ECO:0007669"/>
    <property type="project" value="TreeGrafter"/>
</dbReference>
<dbReference type="Pfam" id="PF13847">
    <property type="entry name" value="Methyltransf_31"/>
    <property type="match status" value="1"/>
</dbReference>
<evidence type="ECO:0000259" key="1">
    <source>
        <dbReference type="Pfam" id="PF13847"/>
    </source>
</evidence>
<dbReference type="PANTHER" id="PTHR12843">
    <property type="entry name" value="PROTEIN-LYSINE N-METHYLTRANSFERASE METTL10"/>
    <property type="match status" value="1"/>
</dbReference>
<feature type="domain" description="Methyltransferase" evidence="1">
    <location>
        <begin position="44"/>
        <end position="177"/>
    </location>
</feature>